<dbReference type="EMBL" id="BMXV01000002">
    <property type="protein sequence ID" value="GGY65957.1"/>
    <property type="molecule type" value="Genomic_DNA"/>
</dbReference>
<keyword evidence="1" id="KW-1133">Transmembrane helix</keyword>
<dbReference type="RefSeq" id="WP_189573997.1">
    <property type="nucleotide sequence ID" value="NZ_BMXV01000002.1"/>
</dbReference>
<feature type="transmembrane region" description="Helical" evidence="1">
    <location>
        <begin position="46"/>
        <end position="70"/>
    </location>
</feature>
<keyword evidence="1" id="KW-0812">Transmembrane</keyword>
<dbReference type="InterPro" id="IPR021521">
    <property type="entry name" value="DUF3185"/>
</dbReference>
<keyword evidence="3" id="KW-1185">Reference proteome</keyword>
<gene>
    <name evidence="2" type="ORF">GCM10007071_10920</name>
</gene>
<keyword evidence="1" id="KW-0472">Membrane</keyword>
<evidence type="ECO:0000313" key="2">
    <source>
        <dbReference type="EMBL" id="GGY65957.1"/>
    </source>
</evidence>
<evidence type="ECO:0000256" key="1">
    <source>
        <dbReference type="SAM" id="Phobius"/>
    </source>
</evidence>
<reference evidence="3" key="1">
    <citation type="journal article" date="2019" name="Int. J. Syst. Evol. Microbiol.">
        <title>The Global Catalogue of Microorganisms (GCM) 10K type strain sequencing project: providing services to taxonomists for standard genome sequencing and annotation.</title>
        <authorList>
            <consortium name="The Broad Institute Genomics Platform"/>
            <consortium name="The Broad Institute Genome Sequencing Center for Infectious Disease"/>
            <person name="Wu L."/>
            <person name="Ma J."/>
        </authorList>
    </citation>
    <scope>NUCLEOTIDE SEQUENCE [LARGE SCALE GENOMIC DNA]</scope>
    <source>
        <strain evidence="3">KCTC 22280</strain>
    </source>
</reference>
<dbReference type="Proteomes" id="UP000601597">
    <property type="component" value="Unassembled WGS sequence"/>
</dbReference>
<organism evidence="2 3">
    <name type="scientific">Marinobacter zhanjiangensis</name>
    <dbReference type="NCBI Taxonomy" id="578215"/>
    <lineage>
        <taxon>Bacteria</taxon>
        <taxon>Pseudomonadati</taxon>
        <taxon>Pseudomonadota</taxon>
        <taxon>Gammaproteobacteria</taxon>
        <taxon>Pseudomonadales</taxon>
        <taxon>Marinobacteraceae</taxon>
        <taxon>Marinobacter</taxon>
    </lineage>
</organism>
<comment type="caution">
    <text evidence="2">The sequence shown here is derived from an EMBL/GenBank/DDBJ whole genome shotgun (WGS) entry which is preliminary data.</text>
</comment>
<dbReference type="Pfam" id="PF11381">
    <property type="entry name" value="DUF3185"/>
    <property type="match status" value="1"/>
</dbReference>
<protein>
    <submittedName>
        <fullName evidence="2">Uncharacterized protein</fullName>
    </submittedName>
</protein>
<name>A0ABQ3ARX7_9GAMM</name>
<accession>A0ABQ3ARX7</accession>
<evidence type="ECO:0000313" key="3">
    <source>
        <dbReference type="Proteomes" id="UP000601597"/>
    </source>
</evidence>
<proteinExistence type="predicted"/>
<sequence length="76" mass="7858">MPTNRILALALLILGLILIFTAYQSSQSLGEQVTEAVTGGFTDATAWLLFLGAAAAVAGSAMTGVELLLFGKTTKK</sequence>